<evidence type="ECO:0000256" key="6">
    <source>
        <dbReference type="ARBA" id="ARBA00022660"/>
    </source>
</evidence>
<evidence type="ECO:0000256" key="14">
    <source>
        <dbReference type="ARBA" id="ARBA00023128"/>
    </source>
</evidence>
<dbReference type="GO" id="GO:0008137">
    <property type="term" value="F:NADH dehydrogenase (ubiquinone) activity"/>
    <property type="evidence" value="ECO:0007669"/>
    <property type="project" value="UniProtKB-EC"/>
</dbReference>
<feature type="transmembrane region" description="Helical" evidence="18">
    <location>
        <begin position="478"/>
        <end position="499"/>
    </location>
</feature>
<protein>
    <recommendedName>
        <fullName evidence="4">NADH-ubiquinone oxidoreductase chain 5</fullName>
        <ecNumber evidence="3">7.1.1.2</ecNumber>
    </recommendedName>
    <alternativeName>
        <fullName evidence="16">NADH dehydrogenase subunit 5</fullName>
    </alternativeName>
</protein>
<dbReference type="RefSeq" id="YP_863643.1">
    <property type="nucleotide sequence ID" value="NC_008572.1"/>
</dbReference>
<feature type="domain" description="NADH dehydrogenase subunit 5 C-terminal" evidence="20">
    <location>
        <begin position="381"/>
        <end position="556"/>
    </location>
</feature>
<evidence type="ECO:0000256" key="2">
    <source>
        <dbReference type="ARBA" id="ARBA00004448"/>
    </source>
</evidence>
<feature type="transmembrane region" description="Helical" evidence="18">
    <location>
        <begin position="151"/>
        <end position="180"/>
    </location>
</feature>
<feature type="transmembrane region" description="Helical" evidence="18">
    <location>
        <begin position="445"/>
        <end position="466"/>
    </location>
</feature>
<comment type="subcellular location">
    <subcellularLocation>
        <location evidence="2">Mitochondrion inner membrane</location>
        <topology evidence="2">Multi-pass membrane protein</topology>
    </subcellularLocation>
</comment>
<feature type="transmembrane region" description="Helical" evidence="18">
    <location>
        <begin position="406"/>
        <end position="433"/>
    </location>
</feature>
<feature type="transmembrane region" description="Helical" evidence="18">
    <location>
        <begin position="366"/>
        <end position="386"/>
    </location>
</feature>
<dbReference type="Pfam" id="PF00361">
    <property type="entry name" value="Proton_antipo_M"/>
    <property type="match status" value="1"/>
</dbReference>
<keyword evidence="15 18" id="KW-0472">Membrane</keyword>
<geneLocation type="mitochondrion" evidence="21"/>
<dbReference type="Pfam" id="PF06455">
    <property type="entry name" value="NADH5_C"/>
    <property type="match status" value="1"/>
</dbReference>
<dbReference type="InterPro" id="IPR001750">
    <property type="entry name" value="ND/Mrp_TM"/>
</dbReference>
<keyword evidence="8" id="KW-0999">Mitochondrion inner membrane</keyword>
<keyword evidence="6" id="KW-0679">Respiratory chain</keyword>
<keyword evidence="9" id="KW-1278">Translocase</keyword>
<feature type="transmembrane region" description="Helical" evidence="18">
    <location>
        <begin position="112"/>
        <end position="131"/>
    </location>
</feature>
<evidence type="ECO:0000256" key="5">
    <source>
        <dbReference type="ARBA" id="ARBA00022448"/>
    </source>
</evidence>
<feature type="transmembrane region" description="Helical" evidence="18">
    <location>
        <begin position="327"/>
        <end position="346"/>
    </location>
</feature>
<keyword evidence="7 18" id="KW-0812">Transmembrane</keyword>
<name>A0MG43_NYMGR</name>
<gene>
    <name evidence="21" type="primary">ND5</name>
</gene>
<comment type="catalytic activity">
    <reaction evidence="17">
        <text>a ubiquinone + NADH + 5 H(+)(in) = a ubiquinol + NAD(+) + 4 H(+)(out)</text>
        <dbReference type="Rhea" id="RHEA:29091"/>
        <dbReference type="Rhea" id="RHEA-COMP:9565"/>
        <dbReference type="Rhea" id="RHEA-COMP:9566"/>
        <dbReference type="ChEBI" id="CHEBI:15378"/>
        <dbReference type="ChEBI" id="CHEBI:16389"/>
        <dbReference type="ChEBI" id="CHEBI:17976"/>
        <dbReference type="ChEBI" id="CHEBI:57540"/>
        <dbReference type="ChEBI" id="CHEBI:57945"/>
        <dbReference type="EC" id="7.1.1.2"/>
    </reaction>
</comment>
<dbReference type="CTD" id="4540"/>
<dbReference type="PANTHER" id="PTHR42829">
    <property type="entry name" value="NADH-UBIQUINONE OXIDOREDUCTASE CHAIN 5"/>
    <property type="match status" value="1"/>
</dbReference>
<evidence type="ECO:0000256" key="9">
    <source>
        <dbReference type="ARBA" id="ARBA00022967"/>
    </source>
</evidence>
<dbReference type="AlphaFoldDB" id="A0MG43"/>
<keyword evidence="13" id="KW-0830">Ubiquinone</keyword>
<evidence type="ECO:0000256" key="15">
    <source>
        <dbReference type="ARBA" id="ARBA00023136"/>
    </source>
</evidence>
<dbReference type="PRINTS" id="PR01434">
    <property type="entry name" value="NADHDHGNASE5"/>
</dbReference>
<evidence type="ECO:0000256" key="13">
    <source>
        <dbReference type="ARBA" id="ARBA00023075"/>
    </source>
</evidence>
<evidence type="ECO:0000256" key="16">
    <source>
        <dbReference type="ARBA" id="ARBA00031027"/>
    </source>
</evidence>
<reference evidence="21" key="1">
    <citation type="journal article" date="2006" name="BMC Genomics">
        <title>The complete mitochondrial genome of the sea spider Nymphon gracile (Arthropoda: Pycnogonida).</title>
        <authorList>
            <person name="Podsiadlowski L."/>
            <person name="Braband A."/>
        </authorList>
    </citation>
    <scope>NUCLEOTIDE SEQUENCE</scope>
</reference>
<feature type="domain" description="NADH:quinone oxidoreductase/Mrp antiporter transmembrane" evidence="19">
    <location>
        <begin position="105"/>
        <end position="370"/>
    </location>
</feature>
<dbReference type="InterPro" id="IPR003945">
    <property type="entry name" value="NU5C-like"/>
</dbReference>
<evidence type="ECO:0000256" key="7">
    <source>
        <dbReference type="ARBA" id="ARBA00022692"/>
    </source>
</evidence>
<evidence type="ECO:0000256" key="18">
    <source>
        <dbReference type="SAM" id="Phobius"/>
    </source>
</evidence>
<feature type="transmembrane region" description="Helical" evidence="18">
    <location>
        <begin position="192"/>
        <end position="221"/>
    </location>
</feature>
<evidence type="ECO:0000256" key="11">
    <source>
        <dbReference type="ARBA" id="ARBA00022989"/>
    </source>
</evidence>
<accession>A0MG43</accession>
<proteinExistence type="predicted"/>
<sequence>MFIFMFFSFFLFFNSIITVIMFIYFLKFDISVIFDIDILFMNNVNPTFGILIDVYSLFFLCFSKFYFFHSVFLFSVVYMGGVNYLFCFFFLLSMFVFSMFMLIYSSNLITSLLGWDGLGFVSYLLVVYYPNKSSLSGGVLTLMTNRLGDSFMLLSVSFLMVFNMWEELEGSISMFLLVLAAMTKSAQSPFSAWLPAAMAAPTPVSSMVHSSTLVTAGVYVLCRFFSLLPLFISDFSLFCSILTMFLASVCASYENDSKKIIASSTLSQWGVMMFSMSLGLKFLAFFHLIIHAFFKALMFLSGGSLMHGFSGSQDIRFMGSLGVLNPYVMSCLMFSSMCLGAFPFLASFYSKHLILDSFIFMDYNMFMLLVLYISNSMTLFYSLRLVKFLGSRFFNFNSIVSLSEDFHIFISLLLLLVLAMFSGYFLVIYYFSFPVYIFNIAFEKLIMNIMLPFSIIISYLLLNFVFPFFSLKFNLGNWFFGHMWFISFFSGQFFSYVIFNLSNFYILNLEQGWGEFYGPRGMGLFFLSMGKFMNFNYFKFMEFYHLNFFFWLLFIPLL</sequence>
<dbReference type="GO" id="GO:0042773">
    <property type="term" value="P:ATP synthesis coupled electron transport"/>
    <property type="evidence" value="ECO:0007669"/>
    <property type="project" value="InterPro"/>
</dbReference>
<dbReference type="GeneID" id="4480369"/>
<dbReference type="PANTHER" id="PTHR42829:SF2">
    <property type="entry name" value="NADH-UBIQUINONE OXIDOREDUCTASE CHAIN 5"/>
    <property type="match status" value="1"/>
</dbReference>
<feature type="transmembrane region" description="Helical" evidence="18">
    <location>
        <begin position="6"/>
        <end position="26"/>
    </location>
</feature>
<evidence type="ECO:0000256" key="1">
    <source>
        <dbReference type="ARBA" id="ARBA00003257"/>
    </source>
</evidence>
<evidence type="ECO:0000256" key="3">
    <source>
        <dbReference type="ARBA" id="ARBA00012944"/>
    </source>
</evidence>
<evidence type="ECO:0000256" key="8">
    <source>
        <dbReference type="ARBA" id="ARBA00022792"/>
    </source>
</evidence>
<evidence type="ECO:0000259" key="20">
    <source>
        <dbReference type="Pfam" id="PF06455"/>
    </source>
</evidence>
<evidence type="ECO:0000256" key="12">
    <source>
        <dbReference type="ARBA" id="ARBA00023027"/>
    </source>
</evidence>
<dbReference type="EMBL" id="DQ666063">
    <property type="protein sequence ID" value="ABF93275.1"/>
    <property type="molecule type" value="Genomic_DNA"/>
</dbReference>
<keyword evidence="11 18" id="KW-1133">Transmembrane helix</keyword>
<keyword evidence="5" id="KW-0813">Transport</keyword>
<feature type="transmembrane region" description="Helical" evidence="18">
    <location>
        <begin position="47"/>
        <end position="69"/>
    </location>
</feature>
<comment type="function">
    <text evidence="1">Core subunit of the mitochondrial membrane respiratory chain NADH dehydrogenase (Complex I) that is believed to belong to the minimal assembly required for catalysis. Complex I functions in the transfer of electrons from NADH to the respiratory chain. The immediate electron acceptor for the enzyme is believed to be ubiquinone.</text>
</comment>
<evidence type="ECO:0000259" key="19">
    <source>
        <dbReference type="Pfam" id="PF00361"/>
    </source>
</evidence>
<organism evidence="21">
    <name type="scientific">Nymphon gracile</name>
    <name type="common">Sea spider</name>
    <dbReference type="NCBI Taxonomy" id="136195"/>
    <lineage>
        <taxon>Eukaryota</taxon>
        <taxon>Metazoa</taxon>
        <taxon>Ecdysozoa</taxon>
        <taxon>Arthropoda</taxon>
        <taxon>Chelicerata</taxon>
        <taxon>Pycnogonida</taxon>
        <taxon>Pantopoda</taxon>
        <taxon>Nymphon</taxon>
    </lineage>
</organism>
<evidence type="ECO:0000313" key="21">
    <source>
        <dbReference type="EMBL" id="ABF93275.1"/>
    </source>
</evidence>
<dbReference type="EC" id="7.1.1.2" evidence="3"/>
<feature type="transmembrane region" description="Helical" evidence="18">
    <location>
        <begin position="81"/>
        <end position="105"/>
    </location>
</feature>
<keyword evidence="14 21" id="KW-0496">Mitochondrion</keyword>
<dbReference type="GO" id="GO:0003954">
    <property type="term" value="F:NADH dehydrogenase activity"/>
    <property type="evidence" value="ECO:0007669"/>
    <property type="project" value="TreeGrafter"/>
</dbReference>
<dbReference type="GO" id="GO:0015990">
    <property type="term" value="P:electron transport coupled proton transport"/>
    <property type="evidence" value="ECO:0007669"/>
    <property type="project" value="TreeGrafter"/>
</dbReference>
<evidence type="ECO:0000256" key="10">
    <source>
        <dbReference type="ARBA" id="ARBA00022982"/>
    </source>
</evidence>
<evidence type="ECO:0000256" key="17">
    <source>
        <dbReference type="ARBA" id="ARBA00049551"/>
    </source>
</evidence>
<keyword evidence="10" id="KW-0249">Electron transport</keyword>
<evidence type="ECO:0000256" key="4">
    <source>
        <dbReference type="ARBA" id="ARBA00021096"/>
    </source>
</evidence>
<feature type="transmembrane region" description="Helical" evidence="18">
    <location>
        <begin position="227"/>
        <end position="250"/>
    </location>
</feature>
<keyword evidence="12" id="KW-0520">NAD</keyword>
<dbReference type="GO" id="GO:0005743">
    <property type="term" value="C:mitochondrial inner membrane"/>
    <property type="evidence" value="ECO:0007669"/>
    <property type="project" value="UniProtKB-SubCell"/>
</dbReference>
<dbReference type="InterPro" id="IPR010934">
    <property type="entry name" value="NADH_DH_su5_C"/>
</dbReference>